<keyword evidence="4" id="KW-1185">Reference proteome</keyword>
<evidence type="ECO:0000313" key="3">
    <source>
        <dbReference type="EMBL" id="KAL3767319.1"/>
    </source>
</evidence>
<dbReference type="InterPro" id="IPR006917">
    <property type="entry name" value="SOUL_heme-bd"/>
</dbReference>
<evidence type="ECO:0000313" key="4">
    <source>
        <dbReference type="Proteomes" id="UP001530293"/>
    </source>
</evidence>
<comment type="similarity">
    <text evidence="1">Belongs to the HEBP family.</text>
</comment>
<dbReference type="PANTHER" id="PTHR11220:SF58">
    <property type="entry name" value="SOUL HEME-BINDING FAMILY PROTEIN"/>
    <property type="match status" value="1"/>
</dbReference>
<evidence type="ECO:0000256" key="1">
    <source>
        <dbReference type="ARBA" id="ARBA00009817"/>
    </source>
</evidence>
<dbReference type="Proteomes" id="UP001530293">
    <property type="component" value="Unassembled WGS sequence"/>
</dbReference>
<keyword evidence="2" id="KW-0472">Membrane</keyword>
<sequence length="282" mass="31468">MGSIFGKESVKEPPYEVLFRRTTGNNVDVATSYELRKYATRYAAMVEYNSTSTSEPFRILAKYIGVFGTPQNEGKTNIAMTAPVVMEDSTTQGPTPIAMTAPVVMENNATSSSGMKKMMFMLPEEFNDLSKIPTPTNPAVQILQLPSEIGAVHTYNGQYNTAINEEKAQHLGRQLHSDGLLDMTEEYVMGHYQFWGYNPPFTIPYFRRNEIWIPLREEQARLLKERFPSSIIQHSHGVGGGSAANKTMSKTAMISLGLCGLVLSAYAVGFVLNRSRAQYRRL</sequence>
<evidence type="ECO:0000256" key="2">
    <source>
        <dbReference type="SAM" id="Phobius"/>
    </source>
</evidence>
<feature type="transmembrane region" description="Helical" evidence="2">
    <location>
        <begin position="252"/>
        <end position="272"/>
    </location>
</feature>
<dbReference type="SUPFAM" id="SSF55136">
    <property type="entry name" value="Probable bacterial effector-binding domain"/>
    <property type="match status" value="1"/>
</dbReference>
<gene>
    <name evidence="3" type="ORF">ACHAWU_006975</name>
</gene>
<dbReference type="Pfam" id="PF04832">
    <property type="entry name" value="SOUL"/>
    <property type="match status" value="2"/>
</dbReference>
<dbReference type="InterPro" id="IPR011256">
    <property type="entry name" value="Reg_factor_effector_dom_sf"/>
</dbReference>
<keyword evidence="2" id="KW-1133">Transmembrane helix</keyword>
<comment type="caution">
    <text evidence="3">The sequence shown here is derived from an EMBL/GenBank/DDBJ whole genome shotgun (WGS) entry which is preliminary data.</text>
</comment>
<protein>
    <recommendedName>
        <fullName evidence="5">SOUL heme-binding protein</fullName>
    </recommendedName>
</protein>
<dbReference type="PANTHER" id="PTHR11220">
    <property type="entry name" value="HEME-BINDING PROTEIN-RELATED"/>
    <property type="match status" value="1"/>
</dbReference>
<evidence type="ECO:0008006" key="5">
    <source>
        <dbReference type="Google" id="ProtNLM"/>
    </source>
</evidence>
<dbReference type="EMBL" id="JALLBG020000076">
    <property type="protein sequence ID" value="KAL3767319.1"/>
    <property type="molecule type" value="Genomic_DNA"/>
</dbReference>
<accession>A0ABD3MTX5</accession>
<organism evidence="3 4">
    <name type="scientific">Discostella pseudostelligera</name>
    <dbReference type="NCBI Taxonomy" id="259834"/>
    <lineage>
        <taxon>Eukaryota</taxon>
        <taxon>Sar</taxon>
        <taxon>Stramenopiles</taxon>
        <taxon>Ochrophyta</taxon>
        <taxon>Bacillariophyta</taxon>
        <taxon>Coscinodiscophyceae</taxon>
        <taxon>Thalassiosirophycidae</taxon>
        <taxon>Stephanodiscales</taxon>
        <taxon>Stephanodiscaceae</taxon>
        <taxon>Discostella</taxon>
    </lineage>
</organism>
<proteinExistence type="inferred from homology"/>
<keyword evidence="2" id="KW-0812">Transmembrane</keyword>
<reference evidence="3 4" key="1">
    <citation type="submission" date="2024-10" db="EMBL/GenBank/DDBJ databases">
        <title>Updated reference genomes for cyclostephanoid diatoms.</title>
        <authorList>
            <person name="Roberts W.R."/>
            <person name="Alverson A.J."/>
        </authorList>
    </citation>
    <scope>NUCLEOTIDE SEQUENCE [LARGE SCALE GENOMIC DNA]</scope>
    <source>
        <strain evidence="3 4">AJA232-27</strain>
    </source>
</reference>
<name>A0ABD3MTX5_9STRA</name>
<dbReference type="Gene3D" id="3.20.80.10">
    <property type="entry name" value="Regulatory factor, effector binding domain"/>
    <property type="match status" value="2"/>
</dbReference>
<dbReference type="AlphaFoldDB" id="A0ABD3MTX5"/>